<dbReference type="Proteomes" id="UP000839733">
    <property type="component" value="Unassembled WGS sequence"/>
</dbReference>
<gene>
    <name evidence="1" type="ORF">D6K54_20705</name>
    <name evidence="2" type="ORF">D6S17_24805</name>
    <name evidence="3" type="ORF">EZX71_25790</name>
</gene>
<accession>A0A3Z6QQ73</accession>
<dbReference type="EMBL" id="AAKVUB010000053">
    <property type="protein sequence ID" value="ECW2471295.1"/>
    <property type="molecule type" value="Genomic_DNA"/>
</dbReference>
<evidence type="ECO:0000313" key="2">
    <source>
        <dbReference type="EMBL" id="EBY8644720.1"/>
    </source>
</evidence>
<organism evidence="1">
    <name type="scientific">Salmonella enterica subsp. enterica serovar Java</name>
    <dbReference type="NCBI Taxonomy" id="224729"/>
    <lineage>
        <taxon>Bacteria</taxon>
        <taxon>Pseudomonadati</taxon>
        <taxon>Pseudomonadota</taxon>
        <taxon>Gammaproteobacteria</taxon>
        <taxon>Enterobacterales</taxon>
        <taxon>Enterobacteriaceae</taxon>
        <taxon>Salmonella</taxon>
    </lineage>
</organism>
<proteinExistence type="predicted"/>
<name>A0A3Z6QQ73_SALEB</name>
<dbReference type="EMBL" id="AAHPHN010000064">
    <property type="protein sequence ID" value="EBY8644720.1"/>
    <property type="molecule type" value="Genomic_DNA"/>
</dbReference>
<reference evidence="1" key="1">
    <citation type="submission" date="2018-09" db="EMBL/GenBank/DDBJ databases">
        <authorList>
            <person name="Ashton P.M."/>
            <person name="Dallman T."/>
            <person name="Nair S."/>
            <person name="De Pinna E."/>
            <person name="Peters T."/>
            <person name="Grant K."/>
        </authorList>
    </citation>
    <scope>NUCLEOTIDE SEQUENCE [LARGE SCALE GENOMIC DNA]</scope>
    <source>
        <strain evidence="2">140692</strain>
        <strain evidence="3">367309</strain>
        <strain evidence="1">412099</strain>
    </source>
</reference>
<dbReference type="Proteomes" id="UP000839631">
    <property type="component" value="Unassembled WGS sequence"/>
</dbReference>
<sequence>MTSALRIPPRDGGYRNAPHKLALTGNGDYSNYYWYQDKWITVGIYLTPEFEEERQNARISNAILCKAAKAIFSGLRGDSLGKFTYKKRPGLPGTGARGGARSIVFFNDGGNLFFFDMYLKSELSRKKGKELEADEIDAYCNIAKDFIAMTPATINKLLTDKELIEVICDD</sequence>
<dbReference type="EMBL" id="AAAGSE010000037">
    <property type="protein sequence ID" value="EAC0789120.1"/>
    <property type="molecule type" value="Genomic_DNA"/>
</dbReference>
<protein>
    <recommendedName>
        <fullName evidence="4">Type II toxin-antitoxin system RelE/ParE family toxin</fullName>
    </recommendedName>
</protein>
<evidence type="ECO:0000313" key="3">
    <source>
        <dbReference type="EMBL" id="ECW2471295.1"/>
    </source>
</evidence>
<evidence type="ECO:0000313" key="1">
    <source>
        <dbReference type="EMBL" id="EAC0789120.1"/>
    </source>
</evidence>
<dbReference type="InterPro" id="IPR009387">
    <property type="entry name" value="HigB-2"/>
</dbReference>
<dbReference type="AlphaFoldDB" id="A0A3Z6QQ73"/>
<dbReference type="Pfam" id="PF06296">
    <property type="entry name" value="RelE"/>
    <property type="match status" value="1"/>
</dbReference>
<comment type="caution">
    <text evidence="1">The sequence shown here is derived from an EMBL/GenBank/DDBJ whole genome shotgun (WGS) entry which is preliminary data.</text>
</comment>
<evidence type="ECO:0008006" key="4">
    <source>
        <dbReference type="Google" id="ProtNLM"/>
    </source>
</evidence>